<sequence length="145" mass="16613">MGVISSHGNDSVEDNQLDGPPEDFSYCTNCWQFMDDLKKPDGRGRYQCLIECVKAVAKDSKDVIVDPDVTFTCKTMIINSRLKKTQSRKREWRKVKFDPSLPDDPITDLPILNMKSTSLKTRLQALKNCGKLCRDYYQTSLVKEN</sequence>
<dbReference type="EMBL" id="MK072248">
    <property type="protein sequence ID" value="AYV80765.1"/>
    <property type="molecule type" value="Genomic_DNA"/>
</dbReference>
<organism evidence="1">
    <name type="scientific">Harvfovirus sp</name>
    <dbReference type="NCBI Taxonomy" id="2487768"/>
    <lineage>
        <taxon>Viruses</taxon>
        <taxon>Varidnaviria</taxon>
        <taxon>Bamfordvirae</taxon>
        <taxon>Nucleocytoviricota</taxon>
        <taxon>Megaviricetes</taxon>
        <taxon>Imitervirales</taxon>
        <taxon>Mimiviridae</taxon>
        <taxon>Klosneuvirinae</taxon>
    </lineage>
</organism>
<gene>
    <name evidence="1" type="ORF">Harvfovirus6_15</name>
</gene>
<reference evidence="1" key="1">
    <citation type="submission" date="2018-10" db="EMBL/GenBank/DDBJ databases">
        <title>Hidden diversity of soil giant viruses.</title>
        <authorList>
            <person name="Schulz F."/>
            <person name="Alteio L."/>
            <person name="Goudeau D."/>
            <person name="Ryan E.M."/>
            <person name="Malmstrom R.R."/>
            <person name="Blanchard J."/>
            <person name="Woyke T."/>
        </authorList>
    </citation>
    <scope>NUCLEOTIDE SEQUENCE</scope>
    <source>
        <strain evidence="1">HAV1</strain>
    </source>
</reference>
<evidence type="ECO:0000313" key="1">
    <source>
        <dbReference type="EMBL" id="AYV80765.1"/>
    </source>
</evidence>
<name>A0A3G5A0P9_9VIRU</name>
<accession>A0A3G5A0P9</accession>
<protein>
    <submittedName>
        <fullName evidence="1">Uncharacterized protein</fullName>
    </submittedName>
</protein>
<proteinExistence type="predicted"/>